<evidence type="ECO:0000313" key="2">
    <source>
        <dbReference type="EMBL" id="ETO07572.1"/>
    </source>
</evidence>
<keyword evidence="3" id="KW-1185">Reference proteome</keyword>
<evidence type="ECO:0000256" key="1">
    <source>
        <dbReference type="SAM" id="Phobius"/>
    </source>
</evidence>
<dbReference type="AlphaFoldDB" id="X6M2D0"/>
<reference evidence="2 3" key="1">
    <citation type="journal article" date="2013" name="Curr. Biol.">
        <title>The Genome of the Foraminiferan Reticulomyxa filosa.</title>
        <authorList>
            <person name="Glockner G."/>
            <person name="Hulsmann N."/>
            <person name="Schleicher M."/>
            <person name="Noegel A.A."/>
            <person name="Eichinger L."/>
            <person name="Gallinger C."/>
            <person name="Pawlowski J."/>
            <person name="Sierra R."/>
            <person name="Euteneuer U."/>
            <person name="Pillet L."/>
            <person name="Moustafa A."/>
            <person name="Platzer M."/>
            <person name="Groth M."/>
            <person name="Szafranski K."/>
            <person name="Schliwa M."/>
        </authorList>
    </citation>
    <scope>NUCLEOTIDE SEQUENCE [LARGE SCALE GENOMIC DNA]</scope>
</reference>
<keyword evidence="1" id="KW-1133">Transmembrane helix</keyword>
<proteinExistence type="predicted"/>
<gene>
    <name evidence="2" type="ORF">RFI_29820</name>
</gene>
<sequence length="84" mass="10178">MVESAFVNSVNSKLDRYFFFAFLSFWILYHIAFFIYAIQIRKEEQLKLFFSSDEIEQEVNLLRPSLHFDYTKRLRSGLFALSFF</sequence>
<dbReference type="EMBL" id="ASPP01026026">
    <property type="protein sequence ID" value="ETO07572.1"/>
    <property type="molecule type" value="Genomic_DNA"/>
</dbReference>
<keyword evidence="1" id="KW-0472">Membrane</keyword>
<accession>X6M2D0</accession>
<evidence type="ECO:0000313" key="3">
    <source>
        <dbReference type="Proteomes" id="UP000023152"/>
    </source>
</evidence>
<keyword evidence="1" id="KW-0812">Transmembrane</keyword>
<comment type="caution">
    <text evidence="2">The sequence shown here is derived from an EMBL/GenBank/DDBJ whole genome shotgun (WGS) entry which is preliminary data.</text>
</comment>
<dbReference type="Proteomes" id="UP000023152">
    <property type="component" value="Unassembled WGS sequence"/>
</dbReference>
<feature type="transmembrane region" description="Helical" evidence="1">
    <location>
        <begin position="17"/>
        <end position="38"/>
    </location>
</feature>
<protein>
    <submittedName>
        <fullName evidence="2">Uncharacterized protein</fullName>
    </submittedName>
</protein>
<name>X6M2D0_RETFI</name>
<organism evidence="2 3">
    <name type="scientific">Reticulomyxa filosa</name>
    <dbReference type="NCBI Taxonomy" id="46433"/>
    <lineage>
        <taxon>Eukaryota</taxon>
        <taxon>Sar</taxon>
        <taxon>Rhizaria</taxon>
        <taxon>Retaria</taxon>
        <taxon>Foraminifera</taxon>
        <taxon>Monothalamids</taxon>
        <taxon>Reticulomyxidae</taxon>
        <taxon>Reticulomyxa</taxon>
    </lineage>
</organism>